<dbReference type="GO" id="GO:0006144">
    <property type="term" value="P:purine nucleobase metabolic process"/>
    <property type="evidence" value="ECO:0007669"/>
    <property type="project" value="TreeGrafter"/>
</dbReference>
<dbReference type="PANTHER" id="PTHR10395:SF12">
    <property type="entry name" value="TRANSTHYRETIN"/>
    <property type="match status" value="1"/>
</dbReference>
<gene>
    <name evidence="13" type="primary">TTR</name>
</gene>
<feature type="domain" description="Transthyretin/hydroxyisourate hydrolase" evidence="11">
    <location>
        <begin position="32"/>
        <end position="152"/>
    </location>
</feature>
<dbReference type="FunCoup" id="A0A6P7WS36">
    <property type="interactions" value="45"/>
</dbReference>
<feature type="chain" id="PRO_5028512229" description="Transthyretin" evidence="10">
    <location>
        <begin position="21"/>
        <end position="152"/>
    </location>
</feature>
<evidence type="ECO:0000256" key="2">
    <source>
        <dbReference type="ARBA" id="ARBA00007893"/>
    </source>
</evidence>
<comment type="subcellular location">
    <subcellularLocation>
        <location evidence="1 10">Secreted</location>
    </subcellularLocation>
</comment>
<dbReference type="GeneID" id="115460351"/>
<reference evidence="13" key="1">
    <citation type="submission" date="2025-08" db="UniProtKB">
        <authorList>
            <consortium name="RefSeq"/>
        </authorList>
    </citation>
    <scope>IDENTIFICATION</scope>
</reference>
<accession>A0A6P7WS36</accession>
<evidence type="ECO:0000259" key="11">
    <source>
        <dbReference type="SMART" id="SM00095"/>
    </source>
</evidence>
<keyword evidence="6" id="KW-0765">Sulfation</keyword>
<dbReference type="InterPro" id="IPR036817">
    <property type="entry name" value="Transthyretin/HIU_hydrolase_sf"/>
</dbReference>
<dbReference type="SMART" id="SM00095">
    <property type="entry name" value="TR_THY"/>
    <property type="match status" value="1"/>
</dbReference>
<comment type="subunit">
    <text evidence="10">Homotetramer.</text>
</comment>
<dbReference type="InterPro" id="IPR023418">
    <property type="entry name" value="Thyroxine_BS"/>
</dbReference>
<comment type="function">
    <text evidence="9">Thyroid hormone-binding protein, with a much higher binding affinity for triiodothyronine (T3) than for thyroxine (T4). Probably transports triiodothyronine from the bloodstream to the brain.</text>
</comment>
<dbReference type="PRINTS" id="PR00189">
    <property type="entry name" value="TRNSTHYRETIN"/>
</dbReference>
<feature type="signal peptide" evidence="10">
    <location>
        <begin position="1"/>
        <end position="20"/>
    </location>
</feature>
<evidence type="ECO:0000256" key="10">
    <source>
        <dbReference type="RuleBase" id="RU361269"/>
    </source>
</evidence>
<name>A0A6P7WS36_9AMPH</name>
<comment type="function">
    <text evidence="10">Thyroid hormone-binding protein. Probably transports thyroxine from the bloodstream to the brain.</text>
</comment>
<dbReference type="InterPro" id="IPR000895">
    <property type="entry name" value="Transthyretin/HIU_hydrolase"/>
</dbReference>
<dbReference type="Gene3D" id="2.60.40.180">
    <property type="entry name" value="Transthyretin/hydroxyisourate hydrolase domain"/>
    <property type="match status" value="1"/>
</dbReference>
<keyword evidence="7" id="KW-0372">Hormone</keyword>
<evidence type="ECO:0000256" key="7">
    <source>
        <dbReference type="ARBA" id="ARBA00022702"/>
    </source>
</evidence>
<dbReference type="AlphaFoldDB" id="A0A6P7WS36"/>
<evidence type="ECO:0000256" key="6">
    <source>
        <dbReference type="ARBA" id="ARBA00022641"/>
    </source>
</evidence>
<dbReference type="RefSeq" id="XP_030045992.1">
    <property type="nucleotide sequence ID" value="XM_030190132.1"/>
</dbReference>
<keyword evidence="5 10" id="KW-0964">Secreted</keyword>
<evidence type="ECO:0000256" key="8">
    <source>
        <dbReference type="ARBA" id="ARBA00022920"/>
    </source>
</evidence>
<dbReference type="PANTHER" id="PTHR10395">
    <property type="entry name" value="URICASE AND TRANSTHYRETIN-RELATED"/>
    <property type="match status" value="1"/>
</dbReference>
<dbReference type="GO" id="GO:0005179">
    <property type="term" value="F:hormone activity"/>
    <property type="evidence" value="ECO:0007669"/>
    <property type="project" value="UniProtKB-UniRule"/>
</dbReference>
<evidence type="ECO:0000313" key="12">
    <source>
        <dbReference type="Proteomes" id="UP000515156"/>
    </source>
</evidence>
<dbReference type="KEGG" id="muo:115460351"/>
<evidence type="ECO:0000256" key="1">
    <source>
        <dbReference type="ARBA" id="ARBA00004613"/>
    </source>
</evidence>
<proteinExistence type="inferred from homology"/>
<protein>
    <recommendedName>
        <fullName evidence="3 10">Transthyretin</fullName>
    </recommendedName>
</protein>
<evidence type="ECO:0000256" key="5">
    <source>
        <dbReference type="ARBA" id="ARBA00022525"/>
    </source>
</evidence>
<sequence length="152" mass="16954">MAIHSLLSLLLLPLFCFCHAAPVDHDIHGTADSKCSLLVKILDGVRGIPATNVAVQAYRKAEDDTWTLFASGKSSKFGEIHDLTNEDQFTKGMYKIEFATKAYWKELGITAFHEYAEVVFTAHDPVHRHYTIALLMNPFSYTATAVVSDPHE</sequence>
<dbReference type="Pfam" id="PF00576">
    <property type="entry name" value="Transthyretin"/>
    <property type="match status" value="1"/>
</dbReference>
<comment type="similarity">
    <text evidence="2 10">Belongs to the transthyretin family.</text>
</comment>
<dbReference type="GO" id="GO:0005615">
    <property type="term" value="C:extracellular space"/>
    <property type="evidence" value="ECO:0007669"/>
    <property type="project" value="TreeGrafter"/>
</dbReference>
<dbReference type="PROSITE" id="PS00768">
    <property type="entry name" value="TRANSTHYRETIN_1"/>
    <property type="match status" value="1"/>
</dbReference>
<dbReference type="GO" id="GO:0042802">
    <property type="term" value="F:identical protein binding"/>
    <property type="evidence" value="ECO:0007669"/>
    <property type="project" value="UniProtKB-ARBA"/>
</dbReference>
<evidence type="ECO:0000256" key="4">
    <source>
        <dbReference type="ARBA" id="ARBA00022448"/>
    </source>
</evidence>
<keyword evidence="10" id="KW-0732">Signal</keyword>
<keyword evidence="4" id="KW-0813">Transport</keyword>
<evidence type="ECO:0000256" key="9">
    <source>
        <dbReference type="ARBA" id="ARBA00059381"/>
    </source>
</evidence>
<keyword evidence="8 10" id="KW-0795">Thyroid hormone</keyword>
<dbReference type="GO" id="GO:0070324">
    <property type="term" value="F:thyroid hormone binding"/>
    <property type="evidence" value="ECO:0007669"/>
    <property type="project" value="UniProtKB-UniRule"/>
</dbReference>
<dbReference type="Proteomes" id="UP000515156">
    <property type="component" value="Chromosome 1"/>
</dbReference>
<evidence type="ECO:0000313" key="13">
    <source>
        <dbReference type="RefSeq" id="XP_030045992.1"/>
    </source>
</evidence>
<dbReference type="CTD" id="7276"/>
<dbReference type="GO" id="GO:0070327">
    <property type="term" value="P:thyroid hormone transport"/>
    <property type="evidence" value="ECO:0007669"/>
    <property type="project" value="UniProtKB-ARBA"/>
</dbReference>
<dbReference type="InParanoid" id="A0A6P7WS36"/>
<keyword evidence="12" id="KW-1185">Reference proteome</keyword>
<dbReference type="OrthoDB" id="10265230at2759"/>
<dbReference type="SUPFAM" id="SSF49472">
    <property type="entry name" value="Transthyretin (synonym: prealbumin)"/>
    <property type="match status" value="1"/>
</dbReference>
<evidence type="ECO:0000256" key="3">
    <source>
        <dbReference type="ARBA" id="ARBA00021606"/>
    </source>
</evidence>
<organism evidence="12 13">
    <name type="scientific">Microcaecilia unicolor</name>
    <dbReference type="NCBI Taxonomy" id="1415580"/>
    <lineage>
        <taxon>Eukaryota</taxon>
        <taxon>Metazoa</taxon>
        <taxon>Chordata</taxon>
        <taxon>Craniata</taxon>
        <taxon>Vertebrata</taxon>
        <taxon>Euteleostomi</taxon>
        <taxon>Amphibia</taxon>
        <taxon>Gymnophiona</taxon>
        <taxon>Siphonopidae</taxon>
        <taxon>Microcaecilia</taxon>
    </lineage>
</organism>
<dbReference type="InterPro" id="IPR023416">
    <property type="entry name" value="Transthyretin/HIU_hydrolase_d"/>
</dbReference>
<dbReference type="FunFam" id="2.60.40.180:FF:000002">
    <property type="entry name" value="Transthyretin"/>
    <property type="match status" value="1"/>
</dbReference>